<reference evidence="3" key="1">
    <citation type="submission" date="2018-12" db="EMBL/GenBank/DDBJ databases">
        <authorList>
            <person name="Sun L."/>
            <person name="Chen Z."/>
        </authorList>
    </citation>
    <scope>NUCLEOTIDE SEQUENCE [LARGE SCALE GENOMIC DNA]</scope>
    <source>
        <strain evidence="3">DSM 16012</strain>
    </source>
</reference>
<gene>
    <name evidence="3" type="ORF">D4N35_014465</name>
</gene>
<name>A0A443IM93_9BACI</name>
<comment type="caution">
    <text evidence="3">The sequence shown here is derived from an EMBL/GenBank/DDBJ whole genome shotgun (WGS) entry which is preliminary data.</text>
</comment>
<dbReference type="RefSeq" id="WP_120074929.1">
    <property type="nucleotide sequence ID" value="NZ_CP126113.1"/>
</dbReference>
<keyword evidence="2" id="KW-0732">Signal</keyword>
<dbReference type="PROSITE" id="PS51257">
    <property type="entry name" value="PROKAR_LIPOPROTEIN"/>
    <property type="match status" value="1"/>
</dbReference>
<dbReference type="InterPro" id="IPR028082">
    <property type="entry name" value="Peripla_BP_I"/>
</dbReference>
<sequence>MRFKKSVLSLLGAAFILGACSSNSSAPESEPADEGEKESKETYTIGVTQLMEHPALNQATEGFKKAIEEAGLNVEYDMQNAQGDNSANDTIASNFVGQNVDLIFANSTPSAQAALSKTTEIPIVFTSVVDPVGAELIDSMEKPGGNVTGTSHHHPESIPKALEYLKNELEAKKVGTVYNAGEQNSRAQIDKIKKQMDEYGLELVEATVSTSADVKQATESIADQVDAFYCITDNTVVSAFESVADVTTTAKVPLLAADLDSVPRGAFAAFGVDFFEVGHGAGEMAVKILKEEAKPADIPAEPPKTLKFMVNKEVADTIGVKIKPEWDAEVYEK</sequence>
<dbReference type="Gene3D" id="3.40.50.2300">
    <property type="match status" value="2"/>
</dbReference>
<dbReference type="PANTHER" id="PTHR35271:SF1">
    <property type="entry name" value="ABC TRANSPORTER, SUBSTRATE-BINDING LIPOPROTEIN"/>
    <property type="match status" value="1"/>
</dbReference>
<evidence type="ECO:0000256" key="1">
    <source>
        <dbReference type="SAM" id="MobiDB-lite"/>
    </source>
</evidence>
<dbReference type="AlphaFoldDB" id="A0A443IM93"/>
<keyword evidence="4" id="KW-1185">Reference proteome</keyword>
<feature type="chain" id="PRO_5039269536" evidence="2">
    <location>
        <begin position="27"/>
        <end position="333"/>
    </location>
</feature>
<evidence type="ECO:0000256" key="2">
    <source>
        <dbReference type="SAM" id="SignalP"/>
    </source>
</evidence>
<feature type="region of interest" description="Disordered" evidence="1">
    <location>
        <begin position="22"/>
        <end position="41"/>
    </location>
</feature>
<dbReference type="InterPro" id="IPR007487">
    <property type="entry name" value="ABC_transpt-TYRBP-like"/>
</dbReference>
<evidence type="ECO:0000313" key="4">
    <source>
        <dbReference type="Proteomes" id="UP000273811"/>
    </source>
</evidence>
<accession>A0A443IM93</accession>
<dbReference type="PANTHER" id="PTHR35271">
    <property type="entry name" value="ABC TRANSPORTER, SUBSTRATE-BINDING LIPOPROTEIN-RELATED"/>
    <property type="match status" value="1"/>
</dbReference>
<evidence type="ECO:0000313" key="3">
    <source>
        <dbReference type="EMBL" id="RWR06249.1"/>
    </source>
</evidence>
<dbReference type="EMBL" id="QYTU02000037">
    <property type="protein sequence ID" value="RWR06249.1"/>
    <property type="molecule type" value="Genomic_DNA"/>
</dbReference>
<dbReference type="CDD" id="cd06325">
    <property type="entry name" value="PBP1_ABC_unchar_transporter"/>
    <property type="match status" value="1"/>
</dbReference>
<dbReference type="SUPFAM" id="SSF53822">
    <property type="entry name" value="Periplasmic binding protein-like I"/>
    <property type="match status" value="1"/>
</dbReference>
<protein>
    <submittedName>
        <fullName evidence="3">ABC transporter substrate-binding protein</fullName>
    </submittedName>
</protein>
<feature type="signal peptide" evidence="2">
    <location>
        <begin position="1"/>
        <end position="26"/>
    </location>
</feature>
<proteinExistence type="predicted"/>
<dbReference type="OrthoDB" id="9776955at2"/>
<organism evidence="3 4">
    <name type="scientific">Siminovitchia fortis</name>
    <dbReference type="NCBI Taxonomy" id="254758"/>
    <lineage>
        <taxon>Bacteria</taxon>
        <taxon>Bacillati</taxon>
        <taxon>Bacillota</taxon>
        <taxon>Bacilli</taxon>
        <taxon>Bacillales</taxon>
        <taxon>Bacillaceae</taxon>
        <taxon>Siminovitchia</taxon>
    </lineage>
</organism>
<dbReference type="Pfam" id="PF04392">
    <property type="entry name" value="ABC_sub_bind"/>
    <property type="match status" value="1"/>
</dbReference>
<dbReference type="Proteomes" id="UP000273811">
    <property type="component" value="Unassembled WGS sequence"/>
</dbReference>